<keyword evidence="11" id="KW-0732">Signal</keyword>
<evidence type="ECO:0000256" key="7">
    <source>
        <dbReference type="ARBA" id="ARBA00023180"/>
    </source>
</evidence>
<feature type="compositionally biased region" description="Basic and acidic residues" evidence="9">
    <location>
        <begin position="780"/>
        <end position="797"/>
    </location>
</feature>
<evidence type="ECO:0000256" key="4">
    <source>
        <dbReference type="ARBA" id="ARBA00022989"/>
    </source>
</evidence>
<feature type="chain" id="PRO_5010704381" evidence="11">
    <location>
        <begin position="25"/>
        <end position="1051"/>
    </location>
</feature>
<evidence type="ECO:0000256" key="3">
    <source>
        <dbReference type="ARBA" id="ARBA00022737"/>
    </source>
</evidence>
<keyword evidence="4 10" id="KW-1133">Transmembrane helix</keyword>
<evidence type="ECO:0000256" key="9">
    <source>
        <dbReference type="SAM" id="MobiDB-lite"/>
    </source>
</evidence>
<dbReference type="GeneID" id="108741789"/>
<reference evidence="14" key="1">
    <citation type="submission" date="2025-08" db="UniProtKB">
        <authorList>
            <consortium name="RefSeq"/>
        </authorList>
    </citation>
    <scope>IDENTIFICATION</scope>
    <source>
        <tissue evidence="14">Entire body</tissue>
    </source>
</reference>
<evidence type="ECO:0000256" key="8">
    <source>
        <dbReference type="PROSITE-ProRule" id="PRU00059"/>
    </source>
</evidence>
<dbReference type="GO" id="GO:0071944">
    <property type="term" value="C:cell periphery"/>
    <property type="evidence" value="ECO:0007669"/>
    <property type="project" value="TreeGrafter"/>
</dbReference>
<feature type="compositionally biased region" description="Basic and acidic residues" evidence="9">
    <location>
        <begin position="846"/>
        <end position="860"/>
    </location>
</feature>
<dbReference type="InParanoid" id="A0A1W4XIE2"/>
<feature type="signal peptide" evidence="11">
    <location>
        <begin position="1"/>
        <end position="24"/>
    </location>
</feature>
<dbReference type="InterPro" id="IPR056219">
    <property type="entry name" value="THSD1_D3"/>
</dbReference>
<dbReference type="InterPro" id="IPR035914">
    <property type="entry name" value="Sperma_CUB_dom_sf"/>
</dbReference>
<dbReference type="GO" id="GO:0007399">
    <property type="term" value="P:nervous system development"/>
    <property type="evidence" value="ECO:0007669"/>
    <property type="project" value="UniProtKB-ARBA"/>
</dbReference>
<dbReference type="Pfam" id="PF00431">
    <property type="entry name" value="CUB"/>
    <property type="match status" value="1"/>
</dbReference>
<accession>A0A1W4XIE2</accession>
<keyword evidence="5 10" id="KW-0472">Membrane</keyword>
<evidence type="ECO:0000256" key="6">
    <source>
        <dbReference type="ARBA" id="ARBA00023157"/>
    </source>
</evidence>
<dbReference type="PROSITE" id="PS01180">
    <property type="entry name" value="CUB"/>
    <property type="match status" value="1"/>
</dbReference>
<dbReference type="FunFam" id="2.20.100.10:FF:000021">
    <property type="entry name" value="semaphorin-5B isoform X1"/>
    <property type="match status" value="1"/>
</dbReference>
<feature type="region of interest" description="Disordered" evidence="9">
    <location>
        <begin position="827"/>
        <end position="860"/>
    </location>
</feature>
<keyword evidence="2 10" id="KW-0812">Transmembrane</keyword>
<dbReference type="InterPro" id="IPR036383">
    <property type="entry name" value="TSP1_rpt_sf"/>
</dbReference>
<feature type="transmembrane region" description="Helical" evidence="10">
    <location>
        <begin position="617"/>
        <end position="639"/>
    </location>
</feature>
<dbReference type="STRING" id="224129.A0A1W4XIE2"/>
<dbReference type="GO" id="GO:0016020">
    <property type="term" value="C:membrane"/>
    <property type="evidence" value="ECO:0007669"/>
    <property type="project" value="UniProtKB-SubCell"/>
</dbReference>
<dbReference type="KEGG" id="apln:108741789"/>
<dbReference type="Proteomes" id="UP000192223">
    <property type="component" value="Unplaced"/>
</dbReference>
<dbReference type="InterPro" id="IPR038877">
    <property type="entry name" value="THSD1"/>
</dbReference>
<evidence type="ECO:0000256" key="5">
    <source>
        <dbReference type="ARBA" id="ARBA00023136"/>
    </source>
</evidence>
<keyword evidence="3" id="KW-0677">Repeat</keyword>
<evidence type="ECO:0000256" key="1">
    <source>
        <dbReference type="ARBA" id="ARBA00004167"/>
    </source>
</evidence>
<feature type="region of interest" description="Disordered" evidence="9">
    <location>
        <begin position="720"/>
        <end position="797"/>
    </location>
</feature>
<dbReference type="SMART" id="SM00209">
    <property type="entry name" value="TSP1"/>
    <property type="match status" value="1"/>
</dbReference>
<dbReference type="SUPFAM" id="SSF82895">
    <property type="entry name" value="TSP-1 type 1 repeat"/>
    <property type="match status" value="1"/>
</dbReference>
<protein>
    <submittedName>
        <fullName evidence="14">Uncharacterized protein LOC108741789 isoform X1</fullName>
    </submittedName>
</protein>
<dbReference type="PROSITE" id="PS50092">
    <property type="entry name" value="TSP1"/>
    <property type="match status" value="1"/>
</dbReference>
<organism evidence="13 14">
    <name type="scientific">Agrilus planipennis</name>
    <name type="common">Emerald ash borer</name>
    <name type="synonym">Agrilus marcopoli</name>
    <dbReference type="NCBI Taxonomy" id="224129"/>
    <lineage>
        <taxon>Eukaryota</taxon>
        <taxon>Metazoa</taxon>
        <taxon>Ecdysozoa</taxon>
        <taxon>Arthropoda</taxon>
        <taxon>Hexapoda</taxon>
        <taxon>Insecta</taxon>
        <taxon>Pterygota</taxon>
        <taxon>Neoptera</taxon>
        <taxon>Endopterygota</taxon>
        <taxon>Coleoptera</taxon>
        <taxon>Polyphaga</taxon>
        <taxon>Elateriformia</taxon>
        <taxon>Buprestoidea</taxon>
        <taxon>Buprestidae</taxon>
        <taxon>Agrilinae</taxon>
        <taxon>Agrilus</taxon>
    </lineage>
</organism>
<feature type="compositionally biased region" description="Low complexity" evidence="9">
    <location>
        <begin position="724"/>
        <end position="739"/>
    </location>
</feature>
<dbReference type="Gene3D" id="2.20.100.10">
    <property type="entry name" value="Thrombospondin type-1 (TSP1) repeat"/>
    <property type="match status" value="1"/>
</dbReference>
<evidence type="ECO:0000313" key="14">
    <source>
        <dbReference type="RefSeq" id="XP_018332213.1"/>
    </source>
</evidence>
<dbReference type="FunCoup" id="A0A1W4XIE2">
    <property type="interactions" value="31"/>
</dbReference>
<gene>
    <name evidence="14" type="primary">LOC108741789</name>
</gene>
<evidence type="ECO:0000256" key="10">
    <source>
        <dbReference type="SAM" id="Phobius"/>
    </source>
</evidence>
<dbReference type="AlphaFoldDB" id="A0A1W4XIE2"/>
<comment type="subcellular location">
    <subcellularLocation>
        <location evidence="1">Membrane</location>
        <topology evidence="1">Single-pass membrane protein</topology>
    </subcellularLocation>
</comment>
<keyword evidence="7" id="KW-0325">Glycoprotein</keyword>
<evidence type="ECO:0000256" key="11">
    <source>
        <dbReference type="SAM" id="SignalP"/>
    </source>
</evidence>
<dbReference type="Pfam" id="PF24311">
    <property type="entry name" value="THSD1_D3"/>
    <property type="match status" value="1"/>
</dbReference>
<keyword evidence="13" id="KW-1185">Reference proteome</keyword>
<dbReference type="InterPro" id="IPR000884">
    <property type="entry name" value="TSP1_rpt"/>
</dbReference>
<sequence>MKPSSIFWITCCAILLSMTKKSKTAVSGGFIPGISDVHMLSSHVVLGGDFVVEIISSSFSPLVLELSHLEGESTKILTSLNVYPEARALSLNKTTVKVACGYFIKGGQYYVTLKPQPPRRMGNGTVKNVINSKEVPTVIKPLDVRWPTPQLKITPEYVQTYPQKPVRAIIEFPEVKCSPVQEEVNFVPEFWLELYYCGHSLIECGEKTLGDNKTQAIYREQVRGFSEHHMLVLRCELFGVAGHYVFTLRPSQLTPSFPMISAYLQADWSDQFVFNVHARSIIPCDSHSTGIRVLFEYPSCILEKGDRIRLFGRLRANVTSINPPTSLVYIAEQWIKRGEHRLDFNCDLFTEKYVEYCFVYVSQAITGAVSNVREDCVPTFPVSESESGGWGPWTPWTQCTSTCIGGVRTRYRFCNSPPPRYGAKFCEGPAVQTEKCYIDSEEAVECWYGDIKSEIPNIPQIREEVGTHCRCGCFVHLGKAKSQRFLEASSQSCPGKNFWQIQADENCIIELRIKHVRLLCDSQYLKIRDGTALSSNLIAYFTDTTSSSPPVVNSSGSNLLLEFYTSARVAREPTCNGRFLVQAVQLEASLSDNKRTDVAQHVGFLAVRVLKLTAVHIAAIFLLSGLLFATFLLGIQYMIRYRKYQIAKSDDQDSLTDPSGSATNFAAGTRVPSSNTLISEVISLTKLRTNITSRNKHIRLRESMDCETFHETEVTLAKGEDSLSDSSTLTLAQEETTTTGLPQTSTVSEMEEATVSLPVSPNLEDSKVLTRSSTMTIKSSSEKDNTKEKEEKPTTRLDKAKVLRRLSNVSANGLTKVSVLAKTLSKSDPGCYSPALSNTSRAKIRHTNEKESKEKQNREKLLAGPLGSEFSIAGQETDLELDYYDYNVTNAGAAPGSYLGMDPAFLVWIPPLDESGEILKELEETTAKNKIFVDPGSNQESPDEITATLRRRSNLNVMAPVHTTTIKNGKHVDSNILSECNPKLNDKQKRIKRHSISKEAPQFIELSNLKKSRRTSSGDVSSVLEEKETKLEKFVNSDSNILNEIKYADDD</sequence>
<dbReference type="InterPro" id="IPR000859">
    <property type="entry name" value="CUB_dom"/>
</dbReference>
<proteinExistence type="predicted"/>
<dbReference type="PANTHER" id="PTHR16311:SF3">
    <property type="entry name" value="THROMBOSPONDIN TYPE-1 DOMAIN-CONTAINING PROTEIN 1"/>
    <property type="match status" value="1"/>
</dbReference>
<evidence type="ECO:0000259" key="12">
    <source>
        <dbReference type="PROSITE" id="PS01180"/>
    </source>
</evidence>
<dbReference type="PANTHER" id="PTHR16311">
    <property type="entry name" value="THROMBOSPONDIN TYPE I DOMAIN-CONTAINING 1"/>
    <property type="match status" value="1"/>
</dbReference>
<dbReference type="PRINTS" id="PR01705">
    <property type="entry name" value="TSP1REPEAT"/>
</dbReference>
<dbReference type="RefSeq" id="XP_018332213.1">
    <property type="nucleotide sequence ID" value="XM_018476711.2"/>
</dbReference>
<dbReference type="Pfam" id="PF00090">
    <property type="entry name" value="TSP_1"/>
    <property type="match status" value="1"/>
</dbReference>
<name>A0A1W4XIE2_AGRPL</name>
<feature type="compositionally biased region" description="Polar residues" evidence="9">
    <location>
        <begin position="769"/>
        <end position="779"/>
    </location>
</feature>
<dbReference type="Gene3D" id="2.60.120.290">
    <property type="entry name" value="Spermadhesin, CUB domain"/>
    <property type="match status" value="1"/>
</dbReference>
<evidence type="ECO:0000256" key="2">
    <source>
        <dbReference type="ARBA" id="ARBA00022692"/>
    </source>
</evidence>
<evidence type="ECO:0000313" key="13">
    <source>
        <dbReference type="Proteomes" id="UP000192223"/>
    </source>
</evidence>
<keyword evidence="6" id="KW-1015">Disulfide bond</keyword>
<dbReference type="OrthoDB" id="446173at2759"/>
<dbReference type="SUPFAM" id="SSF49854">
    <property type="entry name" value="Spermadhesin, CUB domain"/>
    <property type="match status" value="1"/>
</dbReference>
<comment type="caution">
    <text evidence="8">Lacks conserved residue(s) required for the propagation of feature annotation.</text>
</comment>
<feature type="domain" description="CUB" evidence="12">
    <location>
        <begin position="471"/>
        <end position="586"/>
    </location>
</feature>